<sequence>MRDDVPVVAPDCDVDSIQEHGVLSWLGTFLQPASSVNKNVTLG</sequence>
<keyword evidence="2" id="KW-1185">Reference proteome</keyword>
<dbReference type="PATRIC" id="fig|1263867.3.peg.6323"/>
<protein>
    <submittedName>
        <fullName evidence="1">Uncharacterized protein</fullName>
    </submittedName>
</protein>
<comment type="caution">
    <text evidence="1">The sequence shown here is derived from an EMBL/GenBank/DDBJ whole genome shotgun (WGS) entry which is preliminary data.</text>
</comment>
<evidence type="ECO:0000313" key="2">
    <source>
        <dbReference type="Proteomes" id="UP000011529"/>
    </source>
</evidence>
<gene>
    <name evidence="1" type="ORF">RE6C_05899</name>
</gene>
<reference evidence="1" key="1">
    <citation type="submission" date="2012-11" db="EMBL/GenBank/DDBJ databases">
        <title>Permanent draft genomes of Rhodopirellula europaea strain SH398 and 6C.</title>
        <authorList>
            <person name="Richter M."/>
            <person name="Richter-Heitmann T."/>
            <person name="Frank C."/>
            <person name="Harder J."/>
            <person name="Glockner F.O."/>
        </authorList>
    </citation>
    <scope>NUCLEOTIDE SEQUENCE</scope>
    <source>
        <strain evidence="1">6C</strain>
    </source>
</reference>
<accession>M2A3A4</accession>
<organism evidence="1 2">
    <name type="scientific">Rhodopirellula europaea 6C</name>
    <dbReference type="NCBI Taxonomy" id="1263867"/>
    <lineage>
        <taxon>Bacteria</taxon>
        <taxon>Pseudomonadati</taxon>
        <taxon>Planctomycetota</taxon>
        <taxon>Planctomycetia</taxon>
        <taxon>Pirellulales</taxon>
        <taxon>Pirellulaceae</taxon>
        <taxon>Rhodopirellula</taxon>
    </lineage>
</organism>
<proteinExistence type="predicted"/>
<dbReference type="Proteomes" id="UP000011529">
    <property type="component" value="Unassembled WGS sequence"/>
</dbReference>
<reference evidence="1" key="2">
    <citation type="journal article" date="2013" name="Mar. Genomics">
        <title>Expression of sulfatases in Rhodopirellula baltica and the diversity of sulfatases in the genus Rhodopirellula.</title>
        <authorList>
            <person name="Wegner C.E."/>
            <person name="Richter-Heitmann T."/>
            <person name="Klindworth A."/>
            <person name="Klockow C."/>
            <person name="Richter M."/>
            <person name="Achstetter T."/>
            <person name="Glockner F.O."/>
            <person name="Harder J."/>
        </authorList>
    </citation>
    <scope>NUCLEOTIDE SEQUENCE [LARGE SCALE GENOMIC DNA]</scope>
    <source>
        <strain evidence="1">6C</strain>
    </source>
</reference>
<dbReference type="EMBL" id="ANMO01000266">
    <property type="protein sequence ID" value="EMB13406.1"/>
    <property type="molecule type" value="Genomic_DNA"/>
</dbReference>
<evidence type="ECO:0000313" key="1">
    <source>
        <dbReference type="EMBL" id="EMB13406.1"/>
    </source>
</evidence>
<name>M2A3A4_9BACT</name>
<dbReference type="AlphaFoldDB" id="M2A3A4"/>